<proteinExistence type="predicted"/>
<name>A0ACC0GCM2_9ERIC</name>
<dbReference type="EMBL" id="CM045767">
    <property type="protein sequence ID" value="KAI7998795.1"/>
    <property type="molecule type" value="Genomic_DNA"/>
</dbReference>
<reference evidence="1 2" key="1">
    <citation type="journal article" date="2022" name="Plant J.">
        <title>Chromosome-level genome of Camellia lanceoleosa provides a valuable resource for understanding genome evolution and self-incompatibility.</title>
        <authorList>
            <person name="Gong W."/>
            <person name="Xiao S."/>
            <person name="Wang L."/>
            <person name="Liao Z."/>
            <person name="Chang Y."/>
            <person name="Mo W."/>
            <person name="Hu G."/>
            <person name="Li W."/>
            <person name="Zhao G."/>
            <person name="Zhu H."/>
            <person name="Hu X."/>
            <person name="Ji K."/>
            <person name="Xiang X."/>
            <person name="Song Q."/>
            <person name="Yuan D."/>
            <person name="Jin S."/>
            <person name="Zhang L."/>
        </authorList>
    </citation>
    <scope>NUCLEOTIDE SEQUENCE [LARGE SCALE GENOMIC DNA]</scope>
    <source>
        <strain evidence="1">SQ_2022a</strain>
    </source>
</reference>
<evidence type="ECO:0000313" key="1">
    <source>
        <dbReference type="EMBL" id="KAI7998795.1"/>
    </source>
</evidence>
<sequence length="622" mass="71082">MKVFSNNMGKKSEPVITKCKESENWTKVTFKPDLAKFNMTHLEDDVVALMKKRVIDLAGCLGKTVKVELNGQRIPVKSFLDIYFILNPTHLMATLIISVGSLRSSWDNHRYKEGDHIPLLASTVYPSNNKWFITMLMQMVLKHLGANVAGGRGFYLKGDGVRLNQALTNFGLDFVEKRGYTALQTPFFMRKDIMAKCAQLAQSDEELYKVGLNNYPHLRVQKSPDSGNATSKASHSSYLHFLDVGVRAFDRSLSSYGRVSSFVDHYIQIPNFEENFQQNDASPHLLVTTANFIRSKSANSWDEIEEQTNGTSEDLCKDVRCIETVSTDQNSESYRSSPEENTRISELMMDENGDRMDQEDDGSRICLTRSSSCKESLMTRPYSPLFEKVENNENTPPNGFEKVIEKRFRILRKVFFAIELEAQDTLPNGFDRDFNKRPEGINRKLSELIYGVDPEMFLREDSQSFDESDAAIELKAESQDKISTDENITSINASVTEMEEKAELQHEEQVTDSLTPRDIVANVRRLLNGEQMVPMDPWYKGFRGTIEKTATKEAGVSYTVCGIMEEINESTLRITELPVRRWTEDYKEFLESIMTGNDKLRISLIFFLIFVQLLIGFQWMDV</sequence>
<organism evidence="1 2">
    <name type="scientific">Camellia lanceoleosa</name>
    <dbReference type="NCBI Taxonomy" id="1840588"/>
    <lineage>
        <taxon>Eukaryota</taxon>
        <taxon>Viridiplantae</taxon>
        <taxon>Streptophyta</taxon>
        <taxon>Embryophyta</taxon>
        <taxon>Tracheophyta</taxon>
        <taxon>Spermatophyta</taxon>
        <taxon>Magnoliopsida</taxon>
        <taxon>eudicotyledons</taxon>
        <taxon>Gunneridae</taxon>
        <taxon>Pentapetalae</taxon>
        <taxon>asterids</taxon>
        <taxon>Ericales</taxon>
        <taxon>Theaceae</taxon>
        <taxon>Camellia</taxon>
    </lineage>
</organism>
<keyword evidence="2" id="KW-1185">Reference proteome</keyword>
<accession>A0ACC0GCM2</accession>
<protein>
    <submittedName>
        <fullName evidence="1">DNA topoisomerase 2</fullName>
    </submittedName>
</protein>
<evidence type="ECO:0000313" key="2">
    <source>
        <dbReference type="Proteomes" id="UP001060215"/>
    </source>
</evidence>
<comment type="caution">
    <text evidence="1">The sequence shown here is derived from an EMBL/GenBank/DDBJ whole genome shotgun (WGS) entry which is preliminary data.</text>
</comment>
<dbReference type="Proteomes" id="UP001060215">
    <property type="component" value="Chromosome 10"/>
</dbReference>
<gene>
    <name evidence="1" type="ORF">LOK49_LG10G01604</name>
</gene>